<comment type="subcellular location">
    <subcellularLocation>
        <location evidence="8">Mitochondrion inner membrane</location>
        <topology evidence="8">Single-pass membrane protein</topology>
    </subcellularLocation>
    <subcellularLocation>
        <location evidence="1">Mitochondrion membrane</location>
        <topology evidence="1">Single-pass membrane protein</topology>
    </subcellularLocation>
</comment>
<keyword evidence="8" id="KW-0653">Protein transport</keyword>
<organism evidence="9 10">
    <name type="scientific">Saccoglossus kowalevskii</name>
    <name type="common">Acorn worm</name>
    <dbReference type="NCBI Taxonomy" id="10224"/>
    <lineage>
        <taxon>Eukaryota</taxon>
        <taxon>Metazoa</taxon>
        <taxon>Hemichordata</taxon>
        <taxon>Enteropneusta</taxon>
        <taxon>Harrimaniidae</taxon>
        <taxon>Saccoglossus</taxon>
    </lineage>
</organism>
<evidence type="ECO:0000256" key="4">
    <source>
        <dbReference type="ARBA" id="ARBA00022946"/>
    </source>
</evidence>
<evidence type="ECO:0000256" key="5">
    <source>
        <dbReference type="ARBA" id="ARBA00022989"/>
    </source>
</evidence>
<comment type="similarity">
    <text evidence="2 8">Belongs to the TIM21 family.</text>
</comment>
<feature type="transmembrane region" description="Helical" evidence="8">
    <location>
        <begin position="96"/>
        <end position="116"/>
    </location>
</feature>
<dbReference type="GeneID" id="102806068"/>
<dbReference type="Gene3D" id="3.10.450.320">
    <property type="entry name" value="Mitochondrial import inner membrane translocase subunit Tim21"/>
    <property type="match status" value="1"/>
</dbReference>
<evidence type="ECO:0000313" key="10">
    <source>
        <dbReference type="RefSeq" id="XP_006823641.1"/>
    </source>
</evidence>
<evidence type="ECO:0000256" key="7">
    <source>
        <dbReference type="ARBA" id="ARBA00023136"/>
    </source>
</evidence>
<dbReference type="InterPro" id="IPR038552">
    <property type="entry name" value="Tim21_IMS_sf"/>
</dbReference>
<keyword evidence="8" id="KW-0999">Mitochondrion inner membrane</keyword>
<evidence type="ECO:0000256" key="1">
    <source>
        <dbReference type="ARBA" id="ARBA00004304"/>
    </source>
</evidence>
<dbReference type="Proteomes" id="UP000694865">
    <property type="component" value="Unplaced"/>
</dbReference>
<keyword evidence="4" id="KW-0809">Transit peptide</keyword>
<keyword evidence="7 8" id="KW-0472">Membrane</keyword>
<protein>
    <recommendedName>
        <fullName evidence="8">Mitochondrial import inner membrane translocase subunit Tim21</fullName>
    </recommendedName>
</protein>
<comment type="function">
    <text evidence="8">Essential component of the TIM23 complex, a complex that mediates the translocation of transit peptide-containing proteins across the mitochondrial inner membrane.</text>
</comment>
<evidence type="ECO:0000256" key="3">
    <source>
        <dbReference type="ARBA" id="ARBA00022692"/>
    </source>
</evidence>
<keyword evidence="3 8" id="KW-0812">Transmembrane</keyword>
<dbReference type="InterPro" id="IPR013261">
    <property type="entry name" value="Tim21"/>
</dbReference>
<keyword evidence="8" id="KW-0813">Transport</keyword>
<keyword evidence="9" id="KW-1185">Reference proteome</keyword>
<evidence type="ECO:0000256" key="6">
    <source>
        <dbReference type="ARBA" id="ARBA00023128"/>
    </source>
</evidence>
<keyword evidence="8" id="KW-0811">Translocation</keyword>
<keyword evidence="6 8" id="KW-0496">Mitochondrion</keyword>
<accession>A0ABM0MUF0</accession>
<proteinExistence type="inferred from homology"/>
<name>A0ABM0MUF0_SACKO</name>
<dbReference type="PANTHER" id="PTHR13032">
    <property type="entry name" value="MITOCHONDRIAL IMPORT INNER MEMBRANE TRANSLOCASE SUBUNIT TIM21"/>
    <property type="match status" value="1"/>
</dbReference>
<gene>
    <name evidence="10" type="primary">LOC102806068</name>
</gene>
<evidence type="ECO:0000256" key="2">
    <source>
        <dbReference type="ARBA" id="ARBA00010867"/>
    </source>
</evidence>
<dbReference type="PANTHER" id="PTHR13032:SF6">
    <property type="entry name" value="MITOCHONDRIAL IMPORT INNER MEMBRANE TRANSLOCASE SUBUNIT TIM21"/>
    <property type="match status" value="1"/>
</dbReference>
<evidence type="ECO:0000313" key="9">
    <source>
        <dbReference type="Proteomes" id="UP000694865"/>
    </source>
</evidence>
<keyword evidence="5 8" id="KW-1133">Transmembrane helix</keyword>
<dbReference type="Pfam" id="PF08294">
    <property type="entry name" value="TIM21"/>
    <property type="match status" value="1"/>
</dbReference>
<sequence length="229" mass="26338">MIVFRVQHTLPSTINILNRSLGTINLSRRLGTYFQNSCTFDEAWHLRNCNWTSQQVPCRGFKSERSRKRNEVAESKQSQEAQVTIGHRVVETSKNVSYVGIILVGVGITGLMFYTIGKELFSSNSPNTIYTNALKLCKSDQRVIDSVGVPIKAYGETTRRGWRKHVSHLEYEKEGVGYLRMKFYIQGRFRKGTVNLEMKKSSSGVYDYRYLFVDLDGYPQQTIVIKDNR</sequence>
<reference evidence="10" key="1">
    <citation type="submission" date="2025-08" db="UniProtKB">
        <authorList>
            <consortium name="RefSeq"/>
        </authorList>
    </citation>
    <scope>IDENTIFICATION</scope>
    <source>
        <tissue evidence="10">Testes</tissue>
    </source>
</reference>
<evidence type="ECO:0000256" key="8">
    <source>
        <dbReference type="RuleBase" id="RU367142"/>
    </source>
</evidence>
<dbReference type="RefSeq" id="XP_006823641.1">
    <property type="nucleotide sequence ID" value="XM_006823578.1"/>
</dbReference>
<comment type="subunit">
    <text evidence="8">Component of the TIM23 complex.</text>
</comment>